<dbReference type="InterPro" id="IPR029063">
    <property type="entry name" value="SAM-dependent_MTases_sf"/>
</dbReference>
<dbReference type="AlphaFoldDB" id="W4JNL3"/>
<dbReference type="KEGG" id="hir:HETIRDRAFT_461401"/>
<dbReference type="SMART" id="SM01296">
    <property type="entry name" value="N2227"/>
    <property type="match status" value="1"/>
</dbReference>
<dbReference type="OrthoDB" id="978at2759"/>
<evidence type="ECO:0000256" key="1">
    <source>
        <dbReference type="SAM" id="MobiDB-lite"/>
    </source>
</evidence>
<dbReference type="HOGENOM" id="CLU_030612_2_1_1"/>
<dbReference type="SUPFAM" id="SSF53335">
    <property type="entry name" value="S-adenosyl-L-methionine-dependent methyltransferases"/>
    <property type="match status" value="1"/>
</dbReference>
<dbReference type="PROSITE" id="PS51257">
    <property type="entry name" value="PROKAR_LIPOPROTEIN"/>
    <property type="match status" value="1"/>
</dbReference>
<dbReference type="GeneID" id="20677164"/>
<dbReference type="InParanoid" id="W4JNL3"/>
<dbReference type="Pfam" id="PF07942">
    <property type="entry name" value="CARME"/>
    <property type="match status" value="1"/>
</dbReference>
<accession>W4JNL3</accession>
<dbReference type="EMBL" id="KI925467">
    <property type="protein sequence ID" value="ETW74655.1"/>
    <property type="molecule type" value="Genomic_DNA"/>
</dbReference>
<dbReference type="GO" id="GO:0008757">
    <property type="term" value="F:S-adenosylmethionine-dependent methyltransferase activity"/>
    <property type="evidence" value="ECO:0007669"/>
    <property type="project" value="InterPro"/>
</dbReference>
<feature type="region of interest" description="Disordered" evidence="1">
    <location>
        <begin position="53"/>
        <end position="72"/>
    </location>
</feature>
<keyword evidence="3" id="KW-1185">Reference proteome</keyword>
<organism evidence="2 3">
    <name type="scientific">Heterobasidion irregulare (strain TC 32-1)</name>
    <dbReference type="NCBI Taxonomy" id="747525"/>
    <lineage>
        <taxon>Eukaryota</taxon>
        <taxon>Fungi</taxon>
        <taxon>Dikarya</taxon>
        <taxon>Basidiomycota</taxon>
        <taxon>Agaricomycotina</taxon>
        <taxon>Agaricomycetes</taxon>
        <taxon>Russulales</taxon>
        <taxon>Bondarzewiaceae</taxon>
        <taxon>Heterobasidion</taxon>
        <taxon>Heterobasidion annosum species complex</taxon>
    </lineage>
</organism>
<dbReference type="PANTHER" id="PTHR12303">
    <property type="entry name" value="CARNOSINE N-METHYLTRANSFERASE"/>
    <property type="match status" value="1"/>
</dbReference>
<gene>
    <name evidence="2" type="ORF">HETIRDRAFT_461401</name>
</gene>
<feature type="compositionally biased region" description="Low complexity" evidence="1">
    <location>
        <begin position="63"/>
        <end position="72"/>
    </location>
</feature>
<dbReference type="eggNOG" id="KOG2798">
    <property type="taxonomic scope" value="Eukaryota"/>
</dbReference>
<dbReference type="Proteomes" id="UP000030671">
    <property type="component" value="Unassembled WGS sequence"/>
</dbReference>
<name>W4JNL3_HETIT</name>
<dbReference type="Gene3D" id="3.40.50.150">
    <property type="entry name" value="Vaccinia Virus protein VP39"/>
    <property type="match status" value="1"/>
</dbReference>
<reference evidence="2 3" key="1">
    <citation type="journal article" date="2012" name="New Phytol.">
        <title>Insight into trade-off between wood decay and parasitism from the genome of a fungal forest pathogen.</title>
        <authorList>
            <person name="Olson A."/>
            <person name="Aerts A."/>
            <person name="Asiegbu F."/>
            <person name="Belbahri L."/>
            <person name="Bouzid O."/>
            <person name="Broberg A."/>
            <person name="Canback B."/>
            <person name="Coutinho P.M."/>
            <person name="Cullen D."/>
            <person name="Dalman K."/>
            <person name="Deflorio G."/>
            <person name="van Diepen L.T."/>
            <person name="Dunand C."/>
            <person name="Duplessis S."/>
            <person name="Durling M."/>
            <person name="Gonthier P."/>
            <person name="Grimwood J."/>
            <person name="Fossdal C.G."/>
            <person name="Hansson D."/>
            <person name="Henrissat B."/>
            <person name="Hietala A."/>
            <person name="Himmelstrand K."/>
            <person name="Hoffmeister D."/>
            <person name="Hogberg N."/>
            <person name="James T.Y."/>
            <person name="Karlsson M."/>
            <person name="Kohler A."/>
            <person name="Kues U."/>
            <person name="Lee Y.H."/>
            <person name="Lin Y.C."/>
            <person name="Lind M."/>
            <person name="Lindquist E."/>
            <person name="Lombard V."/>
            <person name="Lucas S."/>
            <person name="Lunden K."/>
            <person name="Morin E."/>
            <person name="Murat C."/>
            <person name="Park J."/>
            <person name="Raffaello T."/>
            <person name="Rouze P."/>
            <person name="Salamov A."/>
            <person name="Schmutz J."/>
            <person name="Solheim H."/>
            <person name="Stahlberg J."/>
            <person name="Velez H."/>
            <person name="de Vries R.P."/>
            <person name="Wiebenga A."/>
            <person name="Woodward S."/>
            <person name="Yakovlev I."/>
            <person name="Garbelotto M."/>
            <person name="Martin F."/>
            <person name="Grigoriev I.V."/>
            <person name="Stenlid J."/>
        </authorList>
    </citation>
    <scope>NUCLEOTIDE SEQUENCE [LARGE SCALE GENOMIC DNA]</scope>
    <source>
        <strain evidence="2 3">TC 32-1</strain>
    </source>
</reference>
<dbReference type="RefSeq" id="XP_009553150.1">
    <property type="nucleotide sequence ID" value="XM_009554855.1"/>
</dbReference>
<dbReference type="InterPro" id="IPR012901">
    <property type="entry name" value="CARME"/>
</dbReference>
<evidence type="ECO:0000313" key="2">
    <source>
        <dbReference type="EMBL" id="ETW74655.1"/>
    </source>
</evidence>
<evidence type="ECO:0000313" key="3">
    <source>
        <dbReference type="Proteomes" id="UP000030671"/>
    </source>
</evidence>
<proteinExistence type="predicted"/>
<dbReference type="PANTHER" id="PTHR12303:SF13">
    <property type="match status" value="1"/>
</dbReference>
<protein>
    <submittedName>
        <fullName evidence="2">Uncharacterized protein</fullName>
    </submittedName>
</protein>
<sequence length="427" mass="46885">MPRLTRVLAWALALTACASLWTLARRLSDSPLTLAITLPDGVHVHIDGARAPSVHAQHPHDPAPQGSPAAAALPPLREPYQSILTTITALEHYGEHTTSVLARKHARFARLPAAHAPYAAAIDYAGQFARADALVPVNAAVLSAIAGTARAAYGFEADEVTVRVRNEIVGDLVGHLVRDWSAEGREERERVIRPIVDALRSALPKNGQDQFRILVPGAGLGRLAHEIALEPDFHVDASELDYGSVLAYRYLANTTHTPAPLAHTFHPFLTDWSFQSNAADRFLPVRFPDALPNPTPADPPRVRMIDGDFLELAKAVQRDRERGEDTRYDAVATLFFIDVAENEVEFLQAIHSVLKPGGLWVNLGPFKWGTHSQLQLSAEEVLHLADMVGFAVDPTSRRAIDAVYAHQPGSLLKFTYVTQFWTARKRD</sequence>